<dbReference type="eggNOG" id="ENOG502QUB8">
    <property type="taxonomic scope" value="Eukaryota"/>
</dbReference>
<dbReference type="GO" id="GO:0051301">
    <property type="term" value="P:cell division"/>
    <property type="evidence" value="ECO:0007669"/>
    <property type="project" value="UniProtKB-KW"/>
</dbReference>
<dbReference type="GeneID" id="101507317"/>
<evidence type="ECO:0000256" key="2">
    <source>
        <dbReference type="ARBA" id="ARBA00022473"/>
    </source>
</evidence>
<feature type="region of interest" description="Disordered" evidence="9">
    <location>
        <begin position="1"/>
        <end position="25"/>
    </location>
</feature>
<dbReference type="Pfam" id="PF06136">
    <property type="entry name" value="SOK"/>
    <property type="match status" value="1"/>
</dbReference>
<evidence type="ECO:0000256" key="6">
    <source>
        <dbReference type="ARBA" id="ARBA00023306"/>
    </source>
</evidence>
<comment type="similarity">
    <text evidence="7">Belongs to the SOSEKI family.</text>
</comment>
<evidence type="ECO:0000259" key="10">
    <source>
        <dbReference type="Pfam" id="PF06136"/>
    </source>
</evidence>
<protein>
    <submittedName>
        <fullName evidence="12">Protein UPSTREAM OF FLC</fullName>
    </submittedName>
</protein>
<evidence type="ECO:0000256" key="1">
    <source>
        <dbReference type="ARBA" id="ARBA00004413"/>
    </source>
</evidence>
<organism evidence="11 12">
    <name type="scientific">Cicer arietinum</name>
    <name type="common">Chickpea</name>
    <name type="synonym">Garbanzo</name>
    <dbReference type="NCBI Taxonomy" id="3827"/>
    <lineage>
        <taxon>Eukaryota</taxon>
        <taxon>Viridiplantae</taxon>
        <taxon>Streptophyta</taxon>
        <taxon>Embryophyta</taxon>
        <taxon>Tracheophyta</taxon>
        <taxon>Spermatophyta</taxon>
        <taxon>Magnoliopsida</taxon>
        <taxon>eudicotyledons</taxon>
        <taxon>Gunneridae</taxon>
        <taxon>Pentapetalae</taxon>
        <taxon>rosids</taxon>
        <taxon>fabids</taxon>
        <taxon>Fabales</taxon>
        <taxon>Fabaceae</taxon>
        <taxon>Papilionoideae</taxon>
        <taxon>50 kb inversion clade</taxon>
        <taxon>NPAAA clade</taxon>
        <taxon>Hologalegina</taxon>
        <taxon>IRL clade</taxon>
        <taxon>Cicereae</taxon>
        <taxon>Cicer</taxon>
    </lineage>
</organism>
<proteinExistence type="inferred from homology"/>
<dbReference type="KEGG" id="cam:101507317"/>
<feature type="region of interest" description="Disordered" evidence="9">
    <location>
        <begin position="394"/>
        <end position="427"/>
    </location>
</feature>
<dbReference type="GO" id="GO:0005886">
    <property type="term" value="C:plasma membrane"/>
    <property type="evidence" value="ECO:0007669"/>
    <property type="project" value="UniProtKB-SubCell"/>
</dbReference>
<reference evidence="11" key="1">
    <citation type="journal article" date="2013" name="Nat. Biotechnol.">
        <title>Draft genome sequence of chickpea (Cicer arietinum) provides a resource for trait improvement.</title>
        <authorList>
            <person name="Varshney R.K."/>
            <person name="Song C."/>
            <person name="Saxena R.K."/>
            <person name="Azam S."/>
            <person name="Yu S."/>
            <person name="Sharpe A.G."/>
            <person name="Cannon S."/>
            <person name="Baek J."/>
            <person name="Rosen B.D."/>
            <person name="Tar'an B."/>
            <person name="Millan T."/>
            <person name="Zhang X."/>
            <person name="Ramsay L.D."/>
            <person name="Iwata A."/>
            <person name="Wang Y."/>
            <person name="Nelson W."/>
            <person name="Farmer A.D."/>
            <person name="Gaur P.M."/>
            <person name="Soderlund C."/>
            <person name="Penmetsa R.V."/>
            <person name="Xu C."/>
            <person name="Bharti A.K."/>
            <person name="He W."/>
            <person name="Winter P."/>
            <person name="Zhao S."/>
            <person name="Hane J.K."/>
            <person name="Carrasquilla-Garcia N."/>
            <person name="Condie J.A."/>
            <person name="Upadhyaya H.D."/>
            <person name="Luo M.C."/>
            <person name="Thudi M."/>
            <person name="Gowda C.L."/>
            <person name="Singh N.P."/>
            <person name="Lichtenzveig J."/>
            <person name="Gali K.K."/>
            <person name="Rubio J."/>
            <person name="Nadarajan N."/>
            <person name="Dolezel J."/>
            <person name="Bansal K.C."/>
            <person name="Xu X."/>
            <person name="Edwards D."/>
            <person name="Zhang G."/>
            <person name="Kahl G."/>
            <person name="Gil J."/>
            <person name="Singh K.B."/>
            <person name="Datta S.K."/>
            <person name="Jackson S.A."/>
            <person name="Wang J."/>
            <person name="Cook D.R."/>
        </authorList>
    </citation>
    <scope>NUCLEOTIDE SEQUENCE [LARGE SCALE GENOMIC DNA]</scope>
    <source>
        <strain evidence="11">cv. CDC Frontier</strain>
    </source>
</reference>
<dbReference type="RefSeq" id="XP_004505888.1">
    <property type="nucleotide sequence ID" value="XM_004505831.3"/>
</dbReference>
<dbReference type="Proteomes" id="UP000087171">
    <property type="component" value="Chromosome Ca6"/>
</dbReference>
<comment type="subcellular location">
    <subcellularLocation>
        <location evidence="1">Cell membrane</location>
        <topology evidence="1">Peripheral membrane protein</topology>
        <orientation evidence="1">Cytoplasmic side</orientation>
    </subcellularLocation>
</comment>
<dbReference type="OrthoDB" id="1280899at2759"/>
<evidence type="ECO:0000313" key="11">
    <source>
        <dbReference type="Proteomes" id="UP000087171"/>
    </source>
</evidence>
<gene>
    <name evidence="12" type="primary">LOC101507317</name>
</gene>
<dbReference type="AlphaFoldDB" id="A0A1S2YJV9"/>
<keyword evidence="6" id="KW-0131">Cell cycle</keyword>
<dbReference type="InterPro" id="IPR048351">
    <property type="entry name" value="SOK_DIX"/>
</dbReference>
<dbReference type="PANTHER" id="PTHR31083">
    <property type="entry name" value="UPSTREAM OF FLC PROTEIN (DUF966)"/>
    <property type="match status" value="1"/>
</dbReference>
<evidence type="ECO:0000313" key="12">
    <source>
        <dbReference type="RefSeq" id="XP_004505888.1"/>
    </source>
</evidence>
<dbReference type="InterPro" id="IPR021182">
    <property type="entry name" value="SOK_magnoliopsida"/>
</dbReference>
<dbReference type="GO" id="GO:0090708">
    <property type="term" value="P:specification of plant organ axis polarity"/>
    <property type="evidence" value="ECO:0007669"/>
    <property type="project" value="UniProtKB-ARBA"/>
</dbReference>
<feature type="region of interest" description="Disordered" evidence="9">
    <location>
        <begin position="174"/>
        <end position="243"/>
    </location>
</feature>
<keyword evidence="2" id="KW-0217">Developmental protein</keyword>
<dbReference type="PANTHER" id="PTHR31083:SF4">
    <property type="entry name" value="PROTEIN SOSEKI 4-RELATED"/>
    <property type="match status" value="1"/>
</dbReference>
<sequence length="427" mass="47965">MSFTSTSRGRTTTTTSPERTKVWTEPRPRPKKVSVVYYLSRNGQLEHPHFMEVPLSSPHGLYLKDVIIRLNLLRGKAMSTMYSWSSKRSYKNGFVWHDLSENDFIYPTQGQDYILKGSEILDHAATAAITSRTSEEETDSPVVITRRRNQSWSSIDLNEYRVYKSESLGDSVGNIAADASTQTEDKRRRRKVVREKEEEEEEEKNEIENEEVETEGRDQNQSTELSREEISPPPSDSSPETLGTLMKVDGRLGLRSSVPAKENLTADNYPSGRMKASSVLLQLLSCGAVSLKESMSGTGSGKDQRFSLVGHYKSRLPRGAGNQEGKEVGTLMEIPDLSRVRLEDKEYFSGSLIETKKLEAPAFKRSSSYNADSGSRLQIMEHEDVVRAKCIPRKSKSLATKKEEGTSSCMDIGSRSQHGSKRFEAQQ</sequence>
<dbReference type="InterPro" id="IPR010369">
    <property type="entry name" value="SOK"/>
</dbReference>
<evidence type="ECO:0000256" key="8">
    <source>
        <dbReference type="ARBA" id="ARBA00046534"/>
    </source>
</evidence>
<evidence type="ECO:0000256" key="9">
    <source>
        <dbReference type="SAM" id="MobiDB-lite"/>
    </source>
</evidence>
<evidence type="ECO:0000256" key="3">
    <source>
        <dbReference type="ARBA" id="ARBA00022475"/>
    </source>
</evidence>
<reference evidence="12" key="2">
    <citation type="submission" date="2025-08" db="UniProtKB">
        <authorList>
            <consortium name="RefSeq"/>
        </authorList>
    </citation>
    <scope>IDENTIFICATION</scope>
    <source>
        <tissue evidence="12">Etiolated seedlings</tissue>
    </source>
</reference>
<dbReference type="STRING" id="3827.A0A1S2YJV9"/>
<dbReference type="GO" id="GO:0051302">
    <property type="term" value="P:regulation of cell division"/>
    <property type="evidence" value="ECO:0007669"/>
    <property type="project" value="UniProtKB-ARBA"/>
</dbReference>
<feature type="compositionally biased region" description="Polar residues" evidence="9">
    <location>
        <begin position="406"/>
        <end position="417"/>
    </location>
</feature>
<dbReference type="PaxDb" id="3827-XP_004505888.1"/>
<feature type="compositionally biased region" description="Low complexity" evidence="9">
    <location>
        <begin position="1"/>
        <end position="17"/>
    </location>
</feature>
<evidence type="ECO:0000256" key="4">
    <source>
        <dbReference type="ARBA" id="ARBA00022618"/>
    </source>
</evidence>
<comment type="subunit">
    <text evidence="8">Homodimer. Forms long polymer filaments with other SOKs proteins polymers (e.g. SOK1, SOK2, SOK3 and SOK4) crucial for polar localization and biological activity. Binds to ANGUSTIFOLIA (AN).</text>
</comment>
<name>A0A1S2YJV9_CICAR</name>
<dbReference type="GO" id="GO:0051258">
    <property type="term" value="P:protein polymerization"/>
    <property type="evidence" value="ECO:0007669"/>
    <property type="project" value="UniProtKB-ARBA"/>
</dbReference>
<dbReference type="GO" id="GO:2000067">
    <property type="term" value="P:regulation of root morphogenesis"/>
    <property type="evidence" value="ECO:0007669"/>
    <property type="project" value="UniProtKB-ARBA"/>
</dbReference>
<feature type="compositionally biased region" description="Acidic residues" evidence="9">
    <location>
        <begin position="197"/>
        <end position="213"/>
    </location>
</feature>
<evidence type="ECO:0000256" key="7">
    <source>
        <dbReference type="ARBA" id="ARBA00024211"/>
    </source>
</evidence>
<evidence type="ECO:0000256" key="5">
    <source>
        <dbReference type="ARBA" id="ARBA00023136"/>
    </source>
</evidence>
<feature type="domain" description="SOSEKI DIX-like" evidence="10">
    <location>
        <begin position="33"/>
        <end position="121"/>
    </location>
</feature>
<accession>A0A1S2YJV9</accession>
<keyword evidence="11" id="KW-1185">Reference proteome</keyword>
<keyword evidence="4" id="KW-0132">Cell division</keyword>
<dbReference type="PIRSF" id="PIRSF031043">
    <property type="entry name" value="UCP031043"/>
    <property type="match status" value="1"/>
</dbReference>
<keyword evidence="3" id="KW-1003">Cell membrane</keyword>
<keyword evidence="5" id="KW-0472">Membrane</keyword>